<evidence type="ECO:0000313" key="1">
    <source>
        <dbReference type="EMBL" id="PNQ96125.1"/>
    </source>
</evidence>
<protein>
    <submittedName>
        <fullName evidence="1">PD-(D/E)XK motif protein</fullName>
    </submittedName>
</protein>
<dbReference type="InterPro" id="IPR025534">
    <property type="entry name" value="DUF4420"/>
</dbReference>
<dbReference type="RefSeq" id="WP_103041084.1">
    <property type="nucleotide sequence ID" value="NZ_POWG01000035.1"/>
</dbReference>
<accession>A0A2K1FUA6</accession>
<dbReference type="EMBL" id="POWG01000035">
    <property type="protein sequence ID" value="PNQ96125.1"/>
    <property type="molecule type" value="Genomic_DNA"/>
</dbReference>
<dbReference type="Pfam" id="PF14390">
    <property type="entry name" value="DUF4420"/>
    <property type="match status" value="1"/>
</dbReference>
<comment type="caution">
    <text evidence="1">The sequence shown here is derived from an EMBL/GenBank/DDBJ whole genome shotgun (WGS) entry which is preliminary data.</text>
</comment>
<sequence length="330" mass="35854">MVDGPIPGQWADLRASRPVSEDALATLPVTLDGQDTPLSIAMDQAGFLHLLIPVRRGPAGAPPPDLNGLRVRHRRLETGEVIELSAPPSHEPVFTPFCREVADAVVVECREPWAAVAATVRNWQSAFRPLRSGMDKTVQVGLVGELLVLRSLMIPALGSAAVYQWSGPNAERHDFVGERLHLEVKTTRKGRPEHEISRLDQLRVPGGRQLLFVSVMIEQSAAGAETLATQLDATVEQLRGDAAALDAFMARMVSMGWSEEMRNSGELLRFSVRGASVYAVDDDFPRLPDGFAPPSGVVAVKYTIDLANLPELDFDEALGVVRQANPGYIS</sequence>
<proteinExistence type="predicted"/>
<dbReference type="AlphaFoldDB" id="A0A2K1FUA6"/>
<evidence type="ECO:0000313" key="2">
    <source>
        <dbReference type="Proteomes" id="UP000236268"/>
    </source>
</evidence>
<organism evidence="1 2">
    <name type="scientific">Azospirillum argentinense</name>
    <dbReference type="NCBI Taxonomy" id="2970906"/>
    <lineage>
        <taxon>Bacteria</taxon>
        <taxon>Pseudomonadati</taxon>
        <taxon>Pseudomonadota</taxon>
        <taxon>Alphaproteobacteria</taxon>
        <taxon>Rhodospirillales</taxon>
        <taxon>Azospirillaceae</taxon>
        <taxon>Azospirillum</taxon>
    </lineage>
</organism>
<reference evidence="1 2" key="1">
    <citation type="submission" date="2018-01" db="EMBL/GenBank/DDBJ databases">
        <title>Whole genome sequence of Azospirillum brasilense REC3 isolated from strawberry roots.</title>
        <authorList>
            <person name="Fontana C.A."/>
            <person name="Salazar S.M."/>
            <person name="Bassi D."/>
            <person name="Puglisi E."/>
            <person name="Lovaisa N.C."/>
            <person name="Toffoli L.M."/>
            <person name="Pedraza R."/>
            <person name="Cocconcelli P.S."/>
        </authorList>
    </citation>
    <scope>NUCLEOTIDE SEQUENCE [LARGE SCALE GENOMIC DNA]</scope>
    <source>
        <strain evidence="1 2">REC3</strain>
    </source>
</reference>
<name>A0A2K1FUA6_9PROT</name>
<gene>
    <name evidence="1" type="ORF">C1S70_24950</name>
</gene>
<dbReference type="Proteomes" id="UP000236268">
    <property type="component" value="Unassembled WGS sequence"/>
</dbReference>